<evidence type="ECO:0000256" key="9">
    <source>
        <dbReference type="ARBA" id="ARBA00023170"/>
    </source>
</evidence>
<evidence type="ECO:0000256" key="7">
    <source>
        <dbReference type="ARBA" id="ARBA00023125"/>
    </source>
</evidence>
<dbReference type="CDD" id="cd06953">
    <property type="entry name" value="NR_LBD_DHR4_like"/>
    <property type="match status" value="1"/>
</dbReference>
<dbReference type="AlphaFoldDB" id="A0A6P6M2G4"/>
<dbReference type="RefSeq" id="XP_026090930.1">
    <property type="nucleotide sequence ID" value="XM_026235145.1"/>
</dbReference>
<gene>
    <name evidence="17" type="primary">LOC113064379</name>
</gene>
<evidence type="ECO:0000313" key="17">
    <source>
        <dbReference type="RefSeq" id="XP_026090930.1"/>
    </source>
</evidence>
<dbReference type="PANTHER" id="PTHR48092">
    <property type="entry name" value="KNIRPS-RELATED PROTEIN-RELATED"/>
    <property type="match status" value="1"/>
</dbReference>
<keyword evidence="16" id="KW-1185">Reference proteome</keyword>
<evidence type="ECO:0000256" key="8">
    <source>
        <dbReference type="ARBA" id="ARBA00023163"/>
    </source>
</evidence>
<dbReference type="Pfam" id="PF00104">
    <property type="entry name" value="Hormone_recep"/>
    <property type="match status" value="1"/>
</dbReference>
<evidence type="ECO:0000256" key="13">
    <source>
        <dbReference type="RuleBase" id="RU004334"/>
    </source>
</evidence>
<dbReference type="SMART" id="SM00430">
    <property type="entry name" value="HOLI"/>
    <property type="match status" value="1"/>
</dbReference>
<dbReference type="Pfam" id="PF00105">
    <property type="entry name" value="zf-C4"/>
    <property type="match status" value="1"/>
</dbReference>
<dbReference type="GO" id="GO:0003700">
    <property type="term" value="F:DNA-binding transcription factor activity"/>
    <property type="evidence" value="ECO:0007669"/>
    <property type="project" value="InterPro"/>
</dbReference>
<evidence type="ECO:0000256" key="2">
    <source>
        <dbReference type="ARBA" id="ARBA00011738"/>
    </source>
</evidence>
<dbReference type="InterPro" id="IPR035500">
    <property type="entry name" value="NHR-like_dom_sf"/>
</dbReference>
<keyword evidence="10 13" id="KW-0539">Nucleus</keyword>
<dbReference type="KEGG" id="caua:113064379"/>
<evidence type="ECO:0000256" key="6">
    <source>
        <dbReference type="ARBA" id="ARBA00023015"/>
    </source>
</evidence>
<dbReference type="Gene3D" id="3.30.50.10">
    <property type="entry name" value="Erythroid Transcription Factor GATA-1, subunit A"/>
    <property type="match status" value="1"/>
</dbReference>
<keyword evidence="6 13" id="KW-0805">Transcription regulation</keyword>
<dbReference type="InterPro" id="IPR050200">
    <property type="entry name" value="Nuclear_hormone_rcpt_NR3"/>
</dbReference>
<dbReference type="Gene3D" id="1.10.565.10">
    <property type="entry name" value="Retinoid X Receptor"/>
    <property type="match status" value="1"/>
</dbReference>
<dbReference type="GO" id="GO:0042562">
    <property type="term" value="F:hormone binding"/>
    <property type="evidence" value="ECO:0007669"/>
    <property type="project" value="UniProtKB-ARBA"/>
</dbReference>
<dbReference type="CDD" id="cd07169">
    <property type="entry name" value="NR_DBD_GCNF_like"/>
    <property type="match status" value="1"/>
</dbReference>
<comment type="similarity">
    <text evidence="11">Belongs to the nuclear hormone receptor family. NR6 subfamily.</text>
</comment>
<dbReference type="PROSITE" id="PS51843">
    <property type="entry name" value="NR_LBD"/>
    <property type="match status" value="1"/>
</dbReference>
<feature type="domain" description="Nuclear receptor" evidence="14">
    <location>
        <begin position="94"/>
        <end position="169"/>
    </location>
</feature>
<name>A0A6P6M2G4_CARAU</name>
<dbReference type="InterPro" id="IPR001628">
    <property type="entry name" value="Znf_hrmn_rcpt"/>
</dbReference>
<comment type="subcellular location">
    <subcellularLocation>
        <location evidence="1 13">Nucleus</location>
    </subcellularLocation>
</comment>
<dbReference type="FunFam" id="1.10.565.10:FF:000015">
    <property type="entry name" value="Nuclear receptor subfamily 6 group A member 1"/>
    <property type="match status" value="1"/>
</dbReference>
<keyword evidence="3 13" id="KW-0479">Metal-binding</keyword>
<dbReference type="GeneID" id="113064379"/>
<dbReference type="PRINTS" id="PR00398">
    <property type="entry name" value="STRDHORMONER"/>
</dbReference>
<accession>A0A6P6M2G4</accession>
<dbReference type="GO" id="GO:0005634">
    <property type="term" value="C:nucleus"/>
    <property type="evidence" value="ECO:0007669"/>
    <property type="project" value="UniProtKB-SubCell"/>
</dbReference>
<dbReference type="InterPro" id="IPR013088">
    <property type="entry name" value="Znf_NHR/GATA"/>
</dbReference>
<sequence length="521" mass="59028">MRARRAEGSQRSELRECRRTAERHAQFIFRRMEVENRPNGFDFSKRDKLLSSGFYEENSLQDDTGHSQRSMVSYASKLTDSVECSQNAPEDGGERWCLICGDRASGLHYGIISCEGCKGFFKRSICNKRIYRCNRDKNCQMSRKQRNRCQYCRLQKCLQMGMNRKAIREDGMPGGRNKMIGPVQISLEEIERIMSGQEFKEGAELSDVWSHSYSNHSSPGNSISDGGQTLSFSQLSTSRSVDVSTYPVSCRDQCSGPKLTHSFLLCKYPLPPSTGSSLKTQSHTLSAQLLAAEDLTPLTTPMVIEEGYNVTQSELLALLCRIADELLFRQIVWLKRLPFYSTLSIKDCTRLLGASWHQLILLSSLTVHSGQILGELANITHQYTPSNLTLQGFGEDAMEVMESLNFLFRKFHHLNISSEEYSCLKTITLLNQDKAGLCNTSTLEQLSERYWSVCRDLTERLHPRRPKRFSDIITCLSEIRLTSGKMMAVPLEQLPLLFKAVLYSCSTNQNPRLANSSTSKT</sequence>
<evidence type="ECO:0000256" key="5">
    <source>
        <dbReference type="ARBA" id="ARBA00022833"/>
    </source>
</evidence>
<dbReference type="SMART" id="SM00399">
    <property type="entry name" value="ZnF_C4"/>
    <property type="match status" value="1"/>
</dbReference>
<evidence type="ECO:0000256" key="1">
    <source>
        <dbReference type="ARBA" id="ARBA00004123"/>
    </source>
</evidence>
<dbReference type="InterPro" id="IPR001723">
    <property type="entry name" value="Nuclear_hrmn_rcpt"/>
</dbReference>
<evidence type="ECO:0000256" key="12">
    <source>
        <dbReference type="ARBA" id="ARBA00053043"/>
    </source>
</evidence>
<dbReference type="PRINTS" id="PR00047">
    <property type="entry name" value="STROIDFINGER"/>
</dbReference>
<evidence type="ECO:0000256" key="4">
    <source>
        <dbReference type="ARBA" id="ARBA00022771"/>
    </source>
</evidence>
<dbReference type="PROSITE" id="PS51030">
    <property type="entry name" value="NUCLEAR_REC_DBD_2"/>
    <property type="match status" value="1"/>
</dbReference>
<evidence type="ECO:0000256" key="3">
    <source>
        <dbReference type="ARBA" id="ARBA00022723"/>
    </source>
</evidence>
<comment type="subunit">
    <text evidence="2">Homodimer.</text>
</comment>
<organism evidence="16 17">
    <name type="scientific">Carassius auratus</name>
    <name type="common">Goldfish</name>
    <dbReference type="NCBI Taxonomy" id="7957"/>
    <lineage>
        <taxon>Eukaryota</taxon>
        <taxon>Metazoa</taxon>
        <taxon>Chordata</taxon>
        <taxon>Craniata</taxon>
        <taxon>Vertebrata</taxon>
        <taxon>Euteleostomi</taxon>
        <taxon>Actinopterygii</taxon>
        <taxon>Neopterygii</taxon>
        <taxon>Teleostei</taxon>
        <taxon>Ostariophysi</taxon>
        <taxon>Cypriniformes</taxon>
        <taxon>Cyprinidae</taxon>
        <taxon>Cyprininae</taxon>
        <taxon>Carassius</taxon>
    </lineage>
</organism>
<dbReference type="SUPFAM" id="SSF57716">
    <property type="entry name" value="Glucocorticoid receptor-like (DNA-binding domain)"/>
    <property type="match status" value="1"/>
</dbReference>
<evidence type="ECO:0000259" key="14">
    <source>
        <dbReference type="PROSITE" id="PS51030"/>
    </source>
</evidence>
<dbReference type="GO" id="GO:0033993">
    <property type="term" value="P:response to lipid"/>
    <property type="evidence" value="ECO:0007669"/>
    <property type="project" value="UniProtKB-ARBA"/>
</dbReference>
<keyword evidence="4 13" id="KW-0863">Zinc-finger</keyword>
<proteinExistence type="inferred from homology"/>
<dbReference type="OrthoDB" id="10006908at2759"/>
<dbReference type="Proteomes" id="UP000515129">
    <property type="component" value="Chromosome 46"/>
</dbReference>
<protein>
    <submittedName>
        <fullName evidence="17">Nuclear receptor subfamily 6 group A member 1-B isoform X1</fullName>
    </submittedName>
</protein>
<feature type="domain" description="NR LBD" evidence="15">
    <location>
        <begin position="281"/>
        <end position="512"/>
    </location>
</feature>
<evidence type="ECO:0000313" key="16">
    <source>
        <dbReference type="Proteomes" id="UP000515129"/>
    </source>
</evidence>
<evidence type="ECO:0000259" key="15">
    <source>
        <dbReference type="PROSITE" id="PS51843"/>
    </source>
</evidence>
<evidence type="ECO:0000256" key="10">
    <source>
        <dbReference type="ARBA" id="ARBA00023242"/>
    </source>
</evidence>
<keyword evidence="9 13" id="KW-0675">Receptor</keyword>
<dbReference type="FunFam" id="3.30.50.10:FF:000006">
    <property type="entry name" value="Nuclear receptor subfamily 5 group A member"/>
    <property type="match status" value="1"/>
</dbReference>
<keyword evidence="5 13" id="KW-0862">Zinc</keyword>
<comment type="function">
    <text evidence="12">Probable orphan nuclear receptor. Binds to a response element containing repeats of the motif 5'-AGGTCA-3'.</text>
</comment>
<keyword evidence="8 13" id="KW-0804">Transcription</keyword>
<dbReference type="GO" id="GO:0043565">
    <property type="term" value="F:sequence-specific DNA binding"/>
    <property type="evidence" value="ECO:0007669"/>
    <property type="project" value="InterPro"/>
</dbReference>
<evidence type="ECO:0000256" key="11">
    <source>
        <dbReference type="ARBA" id="ARBA00037977"/>
    </source>
</evidence>
<dbReference type="GO" id="GO:0008270">
    <property type="term" value="F:zinc ion binding"/>
    <property type="evidence" value="ECO:0007669"/>
    <property type="project" value="UniProtKB-KW"/>
</dbReference>
<dbReference type="SUPFAM" id="SSF48508">
    <property type="entry name" value="Nuclear receptor ligand-binding domain"/>
    <property type="match status" value="1"/>
</dbReference>
<dbReference type="PROSITE" id="PS00031">
    <property type="entry name" value="NUCLEAR_REC_DBD_1"/>
    <property type="match status" value="1"/>
</dbReference>
<reference evidence="17" key="1">
    <citation type="submission" date="2025-08" db="UniProtKB">
        <authorList>
            <consortium name="RefSeq"/>
        </authorList>
    </citation>
    <scope>IDENTIFICATION</scope>
    <source>
        <strain evidence="17">Wakin</strain>
        <tissue evidence="17">Muscle</tissue>
    </source>
</reference>
<keyword evidence="7 13" id="KW-0238">DNA-binding</keyword>
<dbReference type="InterPro" id="IPR000536">
    <property type="entry name" value="Nucl_hrmn_rcpt_lig-bd"/>
</dbReference>